<evidence type="ECO:0000313" key="3">
    <source>
        <dbReference type="Proteomes" id="UP000692954"/>
    </source>
</evidence>
<sequence>MALFCEIIRKKRSNLKMRSQILLINAFIFTFALTMLLIAQILNMGQSLSILNLSSQTLMIKELQHLLNTATIQIEKQFLFFYSRSQITLTKLNILNQIIYTTDYKSFAISQLCPYNASFFDPNHYYPLSCIIYHSLNDDTTYINSTQDYQLRNLSHLFNEMILSIDLTGEFIPNDLFMVSDSNKYEFAFYYPQWIKYQTYKPKKRSWYNSHFMNLKSNPLNHTQLSEIYKYFNDSDVYSMTMTQSFFNKTKQVDGLFAADIQLQNKYFQSSNLNMMIVNYDGKLIISNYKNILLANSTKYESFDDEKTTGFNKSDWTAILNFINYNQTVSTCQSFSYSQRQLCLYNSAYQQDVFISAKQIKGLNYYLIMFNNLQDQASLLQMLNKLMDRIYSEFRQQMGITGVVCCFFAIISFLLVYYICRPMLKLIKLSNIYINSHLVGKSLKHQQLKRVWNNQEKFNNFIKNQVLNHNPQKKSNNLMIQLIQNYQRLFDRILDQQNKKSHQCFIIQSFNYPKAQHRDLNISKQIEECDFEFVDSDKFNLFLINILKQLKSQFSQ</sequence>
<keyword evidence="1" id="KW-0812">Transmembrane</keyword>
<name>A0A8S1PIQ2_9CILI</name>
<organism evidence="2 3">
    <name type="scientific">Paramecium sonneborni</name>
    <dbReference type="NCBI Taxonomy" id="65129"/>
    <lineage>
        <taxon>Eukaryota</taxon>
        <taxon>Sar</taxon>
        <taxon>Alveolata</taxon>
        <taxon>Ciliophora</taxon>
        <taxon>Intramacronucleata</taxon>
        <taxon>Oligohymenophorea</taxon>
        <taxon>Peniculida</taxon>
        <taxon>Parameciidae</taxon>
        <taxon>Paramecium</taxon>
    </lineage>
</organism>
<feature type="transmembrane region" description="Helical" evidence="1">
    <location>
        <begin position="398"/>
        <end position="420"/>
    </location>
</feature>
<evidence type="ECO:0000313" key="2">
    <source>
        <dbReference type="EMBL" id="CAD8103067.1"/>
    </source>
</evidence>
<comment type="caution">
    <text evidence="2">The sequence shown here is derived from an EMBL/GenBank/DDBJ whole genome shotgun (WGS) entry which is preliminary data.</text>
</comment>
<protein>
    <recommendedName>
        <fullName evidence="4">Transmembrane protein</fullName>
    </recommendedName>
</protein>
<accession>A0A8S1PIQ2</accession>
<dbReference type="Proteomes" id="UP000692954">
    <property type="component" value="Unassembled WGS sequence"/>
</dbReference>
<dbReference type="OrthoDB" id="294664at2759"/>
<gene>
    <name evidence="2" type="ORF">PSON_ATCC_30995.1.T0790112</name>
</gene>
<evidence type="ECO:0008006" key="4">
    <source>
        <dbReference type="Google" id="ProtNLM"/>
    </source>
</evidence>
<dbReference type="EMBL" id="CAJJDN010000079">
    <property type="protein sequence ID" value="CAD8103067.1"/>
    <property type="molecule type" value="Genomic_DNA"/>
</dbReference>
<proteinExistence type="predicted"/>
<dbReference type="AlphaFoldDB" id="A0A8S1PIQ2"/>
<evidence type="ECO:0000256" key="1">
    <source>
        <dbReference type="SAM" id="Phobius"/>
    </source>
</evidence>
<reference evidence="2" key="1">
    <citation type="submission" date="2021-01" db="EMBL/GenBank/DDBJ databases">
        <authorList>
            <consortium name="Genoscope - CEA"/>
            <person name="William W."/>
        </authorList>
    </citation>
    <scope>NUCLEOTIDE SEQUENCE</scope>
</reference>
<keyword evidence="1" id="KW-0472">Membrane</keyword>
<keyword evidence="3" id="KW-1185">Reference proteome</keyword>
<feature type="transmembrane region" description="Helical" evidence="1">
    <location>
        <begin position="21"/>
        <end position="42"/>
    </location>
</feature>
<keyword evidence="1" id="KW-1133">Transmembrane helix</keyword>